<feature type="binding site" evidence="9">
    <location>
        <position position="126"/>
    </location>
    <ligand>
        <name>NADPH</name>
        <dbReference type="ChEBI" id="CHEBI:57783"/>
    </ligand>
</feature>
<accession>A0ABR8FBY8</accession>
<evidence type="ECO:0000256" key="7">
    <source>
        <dbReference type="ARBA" id="ARBA00023229"/>
    </source>
</evidence>
<dbReference type="PANTHER" id="PTHR30525">
    <property type="entry name" value="1-DEOXY-D-XYLULOSE 5-PHOSPHATE REDUCTOISOMERASE"/>
    <property type="match status" value="1"/>
</dbReference>
<feature type="binding site" evidence="9">
    <location>
        <position position="176"/>
    </location>
    <ligand>
        <name>1-deoxy-D-xylulose 5-phosphate</name>
        <dbReference type="ChEBI" id="CHEBI:57792"/>
    </ligand>
</feature>
<feature type="domain" description="DXP reductoisomerase C-terminal" evidence="12">
    <location>
        <begin position="261"/>
        <end position="379"/>
    </location>
</feature>
<feature type="binding site" evidence="9">
    <location>
        <position position="37"/>
    </location>
    <ligand>
        <name>NADPH</name>
        <dbReference type="ChEBI" id="CHEBI:57783"/>
    </ligand>
</feature>
<feature type="binding site" evidence="9">
    <location>
        <position position="13"/>
    </location>
    <ligand>
        <name>NADPH</name>
        <dbReference type="ChEBI" id="CHEBI:57783"/>
    </ligand>
</feature>
<feature type="binding site" evidence="9">
    <location>
        <position position="11"/>
    </location>
    <ligand>
        <name>NADPH</name>
        <dbReference type="ChEBI" id="CHEBI:57783"/>
    </ligand>
</feature>
<dbReference type="PANTHER" id="PTHR30525:SF0">
    <property type="entry name" value="1-DEOXY-D-XYLULOSE 5-PHOSPHATE REDUCTOISOMERASE, CHLOROPLASTIC"/>
    <property type="match status" value="1"/>
</dbReference>
<evidence type="ECO:0000256" key="2">
    <source>
        <dbReference type="ARBA" id="ARBA00006825"/>
    </source>
</evidence>
<evidence type="ECO:0000256" key="1">
    <source>
        <dbReference type="ARBA" id="ARBA00005094"/>
    </source>
</evidence>
<dbReference type="EMBL" id="JACJST010000005">
    <property type="protein sequence ID" value="MBD2567732.1"/>
    <property type="molecule type" value="Genomic_DNA"/>
</dbReference>
<comment type="catalytic activity">
    <reaction evidence="8">
        <text>2-C-methyl-D-erythritol 4-phosphate + NADP(+) = 1-deoxy-D-xylulose 5-phosphate + NADPH + H(+)</text>
        <dbReference type="Rhea" id="RHEA:13717"/>
        <dbReference type="ChEBI" id="CHEBI:15378"/>
        <dbReference type="ChEBI" id="CHEBI:57783"/>
        <dbReference type="ChEBI" id="CHEBI:57792"/>
        <dbReference type="ChEBI" id="CHEBI:58262"/>
        <dbReference type="ChEBI" id="CHEBI:58349"/>
        <dbReference type="EC" id="1.1.1.267"/>
    </reaction>
    <physiologicalReaction direction="right-to-left" evidence="8">
        <dbReference type="Rhea" id="RHEA:13719"/>
    </physiologicalReaction>
</comment>
<keyword evidence="6 9" id="KW-0464">Manganese</keyword>
<feature type="binding site" evidence="9">
    <location>
        <position position="150"/>
    </location>
    <ligand>
        <name>Mn(2+)</name>
        <dbReference type="ChEBI" id="CHEBI:29035"/>
    </ligand>
</feature>
<evidence type="ECO:0000259" key="12">
    <source>
        <dbReference type="Pfam" id="PF13288"/>
    </source>
</evidence>
<gene>
    <name evidence="9" type="primary">dxr</name>
    <name evidence="13" type="ORF">H6G59_07370</name>
</gene>
<dbReference type="EC" id="1.1.1.267" evidence="9"/>
<evidence type="ECO:0000256" key="9">
    <source>
        <dbReference type="HAMAP-Rule" id="MF_00183"/>
    </source>
</evidence>
<evidence type="ECO:0000256" key="6">
    <source>
        <dbReference type="ARBA" id="ARBA00023211"/>
    </source>
</evidence>
<dbReference type="SUPFAM" id="SSF69055">
    <property type="entry name" value="1-deoxy-D-xylulose-5-phosphate reductoisomerase, C-terminal domain"/>
    <property type="match status" value="1"/>
</dbReference>
<dbReference type="SUPFAM" id="SSF55347">
    <property type="entry name" value="Glyceraldehyde-3-phosphate dehydrogenase-like, C-terminal domain"/>
    <property type="match status" value="1"/>
</dbReference>
<dbReference type="InterPro" id="IPR036291">
    <property type="entry name" value="NAD(P)-bd_dom_sf"/>
</dbReference>
<feature type="binding site" evidence="9">
    <location>
        <position position="221"/>
    </location>
    <ligand>
        <name>Mn(2+)</name>
        <dbReference type="ChEBI" id="CHEBI:29035"/>
    </ligand>
</feature>
<dbReference type="NCBIfam" id="TIGR00243">
    <property type="entry name" value="Dxr"/>
    <property type="match status" value="1"/>
</dbReference>
<evidence type="ECO:0000256" key="5">
    <source>
        <dbReference type="ARBA" id="ARBA00023002"/>
    </source>
</evidence>
<keyword evidence="4 9" id="KW-0521">NADP</keyword>
<name>A0ABR8FBY8_9NOST</name>
<comment type="caution">
    <text evidence="13">The sequence shown here is derived from an EMBL/GenBank/DDBJ whole genome shotgun (WGS) entry which is preliminary data.</text>
</comment>
<evidence type="ECO:0000256" key="3">
    <source>
        <dbReference type="ARBA" id="ARBA00022723"/>
    </source>
</evidence>
<dbReference type="Proteomes" id="UP000640531">
    <property type="component" value="Unassembled WGS sequence"/>
</dbReference>
<feature type="binding site" evidence="9">
    <location>
        <position position="152"/>
    </location>
    <ligand>
        <name>1-deoxy-D-xylulose 5-phosphate</name>
        <dbReference type="ChEBI" id="CHEBI:57792"/>
    </ligand>
</feature>
<evidence type="ECO:0000313" key="13">
    <source>
        <dbReference type="EMBL" id="MBD2567732.1"/>
    </source>
</evidence>
<evidence type="ECO:0000256" key="4">
    <source>
        <dbReference type="ARBA" id="ARBA00022857"/>
    </source>
</evidence>
<organism evidence="13 14">
    <name type="scientific">Anabaena lutea FACHB-196</name>
    <dbReference type="NCBI Taxonomy" id="2692881"/>
    <lineage>
        <taxon>Bacteria</taxon>
        <taxon>Bacillati</taxon>
        <taxon>Cyanobacteriota</taxon>
        <taxon>Cyanophyceae</taxon>
        <taxon>Nostocales</taxon>
        <taxon>Nostocaceae</taxon>
        <taxon>Anabaena</taxon>
    </lineage>
</organism>
<feature type="binding site" evidence="9">
    <location>
        <position position="205"/>
    </location>
    <ligand>
        <name>NADPH</name>
        <dbReference type="ChEBI" id="CHEBI:57783"/>
    </ligand>
</feature>
<feature type="binding site" evidence="9">
    <location>
        <position position="218"/>
    </location>
    <ligand>
        <name>1-deoxy-D-xylulose 5-phosphate</name>
        <dbReference type="ChEBI" id="CHEBI:57792"/>
    </ligand>
</feature>
<keyword evidence="14" id="KW-1185">Reference proteome</keyword>
<dbReference type="InterPro" id="IPR013644">
    <property type="entry name" value="DXP_reductoisomerase_C"/>
</dbReference>
<evidence type="ECO:0000259" key="11">
    <source>
        <dbReference type="Pfam" id="PF08436"/>
    </source>
</evidence>
<feature type="binding site" evidence="9">
    <location>
        <position position="38"/>
    </location>
    <ligand>
        <name>NADPH</name>
        <dbReference type="ChEBI" id="CHEBI:57783"/>
    </ligand>
</feature>
<feature type="binding site" evidence="9">
    <location>
        <position position="10"/>
    </location>
    <ligand>
        <name>NADPH</name>
        <dbReference type="ChEBI" id="CHEBI:57783"/>
    </ligand>
</feature>
<keyword evidence="5 9" id="KW-0560">Oxidoreductase</keyword>
<reference evidence="13 14" key="1">
    <citation type="journal article" date="2020" name="ISME J.">
        <title>Comparative genomics reveals insights into cyanobacterial evolution and habitat adaptation.</title>
        <authorList>
            <person name="Chen M.Y."/>
            <person name="Teng W.K."/>
            <person name="Zhao L."/>
            <person name="Hu C.X."/>
            <person name="Zhou Y.K."/>
            <person name="Han B.P."/>
            <person name="Song L.R."/>
            <person name="Shu W.S."/>
        </authorList>
    </citation>
    <scope>NUCLEOTIDE SEQUENCE [LARGE SCALE GENOMIC DNA]</scope>
    <source>
        <strain evidence="13 14">FACHB-196</strain>
    </source>
</reference>
<feature type="binding site" evidence="9">
    <location>
        <position position="124"/>
    </location>
    <ligand>
        <name>NADPH</name>
        <dbReference type="ChEBI" id="CHEBI:57783"/>
    </ligand>
</feature>
<feature type="domain" description="1-deoxy-D-xylulose 5-phosphate reductoisomerase C-terminal" evidence="11">
    <location>
        <begin position="146"/>
        <end position="229"/>
    </location>
</feature>
<feature type="binding site" evidence="9">
    <location>
        <position position="12"/>
    </location>
    <ligand>
        <name>NADPH</name>
        <dbReference type="ChEBI" id="CHEBI:57783"/>
    </ligand>
</feature>
<feature type="binding site" evidence="9">
    <location>
        <position position="221"/>
    </location>
    <ligand>
        <name>1-deoxy-D-xylulose 5-phosphate</name>
        <dbReference type="ChEBI" id="CHEBI:57792"/>
    </ligand>
</feature>
<dbReference type="NCBIfam" id="NF009114">
    <property type="entry name" value="PRK12464.1"/>
    <property type="match status" value="1"/>
</dbReference>
<dbReference type="InterPro" id="IPR003821">
    <property type="entry name" value="DXP_reductoisomerase"/>
</dbReference>
<dbReference type="PIRSF" id="PIRSF006205">
    <property type="entry name" value="Dxp_reductismrs"/>
    <property type="match status" value="1"/>
</dbReference>
<dbReference type="Pfam" id="PF02670">
    <property type="entry name" value="DXP_reductoisom"/>
    <property type="match status" value="1"/>
</dbReference>
<feature type="binding site" evidence="9">
    <location>
        <position position="151"/>
    </location>
    <ligand>
        <name>1-deoxy-D-xylulose 5-phosphate</name>
        <dbReference type="ChEBI" id="CHEBI:57792"/>
    </ligand>
</feature>
<evidence type="ECO:0000259" key="10">
    <source>
        <dbReference type="Pfam" id="PF02670"/>
    </source>
</evidence>
<dbReference type="SUPFAM" id="SSF51735">
    <property type="entry name" value="NAD(P)-binding Rossmann-fold domains"/>
    <property type="match status" value="1"/>
</dbReference>
<protein>
    <recommendedName>
        <fullName evidence="9">1-deoxy-D-xylulose 5-phosphate reductoisomerase</fullName>
        <shortName evidence="9">DXP reductoisomerase</shortName>
        <ecNumber evidence="9">1.1.1.267</ecNumber>
    </recommendedName>
    <alternativeName>
        <fullName evidence="9">1-deoxyxylulose-5-phosphate reductoisomerase</fullName>
    </alternativeName>
    <alternativeName>
        <fullName evidence="9">2-C-methyl-D-erythritol 4-phosphate synthase</fullName>
    </alternativeName>
</protein>
<dbReference type="InterPro" id="IPR026877">
    <property type="entry name" value="DXPR_C"/>
</dbReference>
<dbReference type="Gene3D" id="3.40.50.720">
    <property type="entry name" value="NAD(P)-binding Rossmann-like Domain"/>
    <property type="match status" value="1"/>
</dbReference>
<feature type="binding site" evidence="9">
    <location>
        <position position="212"/>
    </location>
    <ligand>
        <name>1-deoxy-D-xylulose 5-phosphate</name>
        <dbReference type="ChEBI" id="CHEBI:57792"/>
    </ligand>
</feature>
<dbReference type="HAMAP" id="MF_00183">
    <property type="entry name" value="DXP_reductoisom"/>
    <property type="match status" value="1"/>
</dbReference>
<feature type="binding site" evidence="9">
    <location>
        <position position="36"/>
    </location>
    <ligand>
        <name>NADPH</name>
        <dbReference type="ChEBI" id="CHEBI:57783"/>
    </ligand>
</feature>
<dbReference type="InterPro" id="IPR013512">
    <property type="entry name" value="DXP_reductoisomerase_N"/>
</dbReference>
<dbReference type="Gene3D" id="1.10.1740.10">
    <property type="match status" value="1"/>
</dbReference>
<dbReference type="Pfam" id="PF13288">
    <property type="entry name" value="DXPR_C"/>
    <property type="match status" value="1"/>
</dbReference>
<comment type="function">
    <text evidence="9">Catalyzes the NADPH-dependent rearrangement and reduction of 1-deoxy-D-xylulose-5-phosphate (DXP) to 2-C-methyl-D-erythritol 4-phosphate (MEP).</text>
</comment>
<evidence type="ECO:0000256" key="8">
    <source>
        <dbReference type="ARBA" id="ARBA00048543"/>
    </source>
</evidence>
<keyword evidence="9" id="KW-0460">Magnesium</keyword>
<dbReference type="RefSeq" id="WP_190712930.1">
    <property type="nucleotide sequence ID" value="NZ_JACJST010000005.1"/>
</dbReference>
<dbReference type="InterPro" id="IPR036169">
    <property type="entry name" value="DXPR_C_sf"/>
</dbReference>
<dbReference type="GO" id="GO:0030604">
    <property type="term" value="F:1-deoxy-D-xylulose-5-phosphate reductoisomerase activity"/>
    <property type="evidence" value="ECO:0007669"/>
    <property type="project" value="UniProtKB-EC"/>
</dbReference>
<comment type="pathway">
    <text evidence="1 9">Isoprenoid biosynthesis; isopentenyl diphosphate biosynthesis via DXP pathway; isopentenyl diphosphate from 1-deoxy-D-xylulose 5-phosphate: step 1/6.</text>
</comment>
<feature type="binding site" evidence="9">
    <location>
        <position position="125"/>
    </location>
    <ligand>
        <name>1-deoxy-D-xylulose 5-phosphate</name>
        <dbReference type="ChEBI" id="CHEBI:57792"/>
    </ligand>
</feature>
<feature type="binding site" evidence="9">
    <location>
        <position position="199"/>
    </location>
    <ligand>
        <name>1-deoxy-D-xylulose 5-phosphate</name>
        <dbReference type="ChEBI" id="CHEBI:57792"/>
    </ligand>
</feature>
<sequence>MKAITLLGSTGSIGTQTLDIVSEHPDKFRIVGLAAGRNVELFAAQIRQFRPQIAAISAAEKLPELREAIKDVNPQPILLAGEAGVIEVARYGDAQTVVTGIVGCAGLLPTIAAIEAGKDIALANKETIIAGAPVVLPLVEKHGVKLLPADSEHSAIFQCLQGVPKGGLKKILLTASGGAFRDWPVEKLPEVKVADAIKHPNWSMGRKITVDSATLMNKGLEVIEAHYLFGMDYDNIEIVIHPQSIIHSLIELQDTSVLAQLGWPDMRLPLLYALSWPERIYTNWERLNLVKSGDLTFREPDHQKYPCMGLAYAAGRAGGSMPAVLNAANEQAVALFLEEKIHYLDIARCIEFVCDSHQNHNKQNPSLDDILAADKWARQEVLTAAEKLAIQPQVISVG</sequence>
<keyword evidence="3 9" id="KW-0479">Metal-binding</keyword>
<dbReference type="Pfam" id="PF08436">
    <property type="entry name" value="DXP_redisom_C"/>
    <property type="match status" value="1"/>
</dbReference>
<keyword evidence="7 9" id="KW-0414">Isoprene biosynthesis</keyword>
<comment type="similarity">
    <text evidence="2 9">Belongs to the DXR family.</text>
</comment>
<feature type="binding site" evidence="9">
    <location>
        <position position="217"/>
    </location>
    <ligand>
        <name>1-deoxy-D-xylulose 5-phosphate</name>
        <dbReference type="ChEBI" id="CHEBI:57792"/>
    </ligand>
</feature>
<feature type="domain" description="1-deoxy-D-xylulose 5-phosphate reductoisomerase N-terminal" evidence="10">
    <location>
        <begin position="4"/>
        <end position="131"/>
    </location>
</feature>
<evidence type="ECO:0000313" key="14">
    <source>
        <dbReference type="Proteomes" id="UP000640531"/>
    </source>
</evidence>
<proteinExistence type="inferred from homology"/>
<feature type="binding site" evidence="9">
    <location>
        <position position="152"/>
    </location>
    <ligand>
        <name>Mn(2+)</name>
        <dbReference type="ChEBI" id="CHEBI:29035"/>
    </ligand>
</feature>
<comment type="cofactor">
    <cofactor evidence="9">
        <name>Mg(2+)</name>
        <dbReference type="ChEBI" id="CHEBI:18420"/>
    </cofactor>
    <cofactor evidence="9">
        <name>Mn(2+)</name>
        <dbReference type="ChEBI" id="CHEBI:29035"/>
    </cofactor>
</comment>